<evidence type="ECO:0000313" key="2">
    <source>
        <dbReference type="EMBL" id="GGC17900.1"/>
    </source>
</evidence>
<protein>
    <recommendedName>
        <fullName evidence="4">Outer membrane protein beta-barrel domain-containing protein</fullName>
    </recommendedName>
</protein>
<feature type="signal peptide" evidence="1">
    <location>
        <begin position="1"/>
        <end position="22"/>
    </location>
</feature>
<keyword evidence="3" id="KW-1185">Reference proteome</keyword>
<feature type="chain" id="PRO_5046101474" description="Outer membrane protein beta-barrel domain-containing protein" evidence="1">
    <location>
        <begin position="23"/>
        <end position="235"/>
    </location>
</feature>
<name>A0ABQ1L4Q7_9SPHI</name>
<gene>
    <name evidence="2" type="ORF">GCM10011386_07330</name>
</gene>
<comment type="caution">
    <text evidence="2">The sequence shown here is derived from an EMBL/GenBank/DDBJ whole genome shotgun (WGS) entry which is preliminary data.</text>
</comment>
<reference evidence="3" key="1">
    <citation type="journal article" date="2019" name="Int. J. Syst. Evol. Microbiol.">
        <title>The Global Catalogue of Microorganisms (GCM) 10K type strain sequencing project: providing services to taxonomists for standard genome sequencing and annotation.</title>
        <authorList>
            <consortium name="The Broad Institute Genomics Platform"/>
            <consortium name="The Broad Institute Genome Sequencing Center for Infectious Disease"/>
            <person name="Wu L."/>
            <person name="Ma J."/>
        </authorList>
    </citation>
    <scope>NUCLEOTIDE SEQUENCE [LARGE SCALE GENOMIC DNA]</scope>
    <source>
        <strain evidence="3">CGMCC 1.15342</strain>
    </source>
</reference>
<accession>A0ABQ1L4Q7</accession>
<proteinExistence type="predicted"/>
<keyword evidence="1" id="KW-0732">Signal</keyword>
<dbReference type="EMBL" id="BMIK01000001">
    <property type="protein sequence ID" value="GGC17900.1"/>
    <property type="molecule type" value="Genomic_DNA"/>
</dbReference>
<evidence type="ECO:0000313" key="3">
    <source>
        <dbReference type="Proteomes" id="UP000597338"/>
    </source>
</evidence>
<dbReference type="RefSeq" id="WP_188747459.1">
    <property type="nucleotide sequence ID" value="NZ_BMIK01000001.1"/>
</dbReference>
<evidence type="ECO:0008006" key="4">
    <source>
        <dbReference type="Google" id="ProtNLM"/>
    </source>
</evidence>
<organism evidence="2 3">
    <name type="scientific">Parapedobacter defluvii</name>
    <dbReference type="NCBI Taxonomy" id="2045106"/>
    <lineage>
        <taxon>Bacteria</taxon>
        <taxon>Pseudomonadati</taxon>
        <taxon>Bacteroidota</taxon>
        <taxon>Sphingobacteriia</taxon>
        <taxon>Sphingobacteriales</taxon>
        <taxon>Sphingobacteriaceae</taxon>
        <taxon>Parapedobacter</taxon>
    </lineage>
</organism>
<sequence length="235" mass="26428">MNITKFSITLCAVVGTLFFAQAQQASVVGQGYYNEPDFGKFYLRLGANFLNDDFVKQLNDGDLNGAYSVATGLNFEIGKYFFFHSEPIADLFKVGLDASFLSLGYNPLKWNDPDDPEYTEKTDFTTVGVKLGPVISFNPLENFYADAFVKLAPTILTSMSEMEDLEQVLFGLKSDVGINLRYKKVTLTAGYESGAFNYTSYDSDYDEDTGEYIEHTTKEKFPMGMFQIKLGLQFY</sequence>
<dbReference type="Proteomes" id="UP000597338">
    <property type="component" value="Unassembled WGS sequence"/>
</dbReference>
<evidence type="ECO:0000256" key="1">
    <source>
        <dbReference type="SAM" id="SignalP"/>
    </source>
</evidence>